<dbReference type="GO" id="GO:0005634">
    <property type="term" value="C:nucleus"/>
    <property type="evidence" value="ECO:0007669"/>
    <property type="project" value="UniProtKB-SubCell"/>
</dbReference>
<evidence type="ECO:0000256" key="3">
    <source>
        <dbReference type="ARBA" id="ARBA00023242"/>
    </source>
</evidence>
<dbReference type="InterPro" id="IPR050613">
    <property type="entry name" value="Sec_Metabolite_Reg"/>
</dbReference>
<keyword evidence="3" id="KW-0539">Nucleus</keyword>
<dbReference type="GO" id="GO:0003677">
    <property type="term" value="F:DNA binding"/>
    <property type="evidence" value="ECO:0007669"/>
    <property type="project" value="InterPro"/>
</dbReference>
<accession>A0A1B7XR25</accession>
<comment type="subcellular location">
    <subcellularLocation>
        <location evidence="1">Nucleus</location>
    </subcellularLocation>
</comment>
<dbReference type="Pfam" id="PF04082">
    <property type="entry name" value="Fungal_trans"/>
    <property type="match status" value="1"/>
</dbReference>
<dbReference type="Proteomes" id="UP000092177">
    <property type="component" value="Chromosome 10"/>
</dbReference>
<evidence type="ECO:0000313" key="5">
    <source>
        <dbReference type="EMBL" id="OBR02218.1"/>
    </source>
</evidence>
<reference evidence="6" key="1">
    <citation type="journal article" date="2017" name="BMC Genomics">
        <title>Gapless genome assembly of Colletotrichum higginsianum reveals chromosome structure and association of transposable elements with secondary metabolite gene clusters.</title>
        <authorList>
            <person name="Dallery J.-F."/>
            <person name="Lapalu N."/>
            <person name="Zampounis A."/>
            <person name="Pigne S."/>
            <person name="Luyten I."/>
            <person name="Amselem J."/>
            <person name="Wittenberg A.H.J."/>
            <person name="Zhou S."/>
            <person name="de Queiroz M.V."/>
            <person name="Robin G.P."/>
            <person name="Auger A."/>
            <person name="Hainaut M."/>
            <person name="Henrissat B."/>
            <person name="Kim K.-T."/>
            <person name="Lee Y.-H."/>
            <person name="Lespinet O."/>
            <person name="Schwartz D.C."/>
            <person name="Thon M.R."/>
            <person name="O'Connell R.J."/>
        </authorList>
    </citation>
    <scope>NUCLEOTIDE SEQUENCE [LARGE SCALE GENOMIC DNA]</scope>
    <source>
        <strain evidence="6">IMI 349063</strain>
    </source>
</reference>
<comment type="caution">
    <text evidence="5">The sequence shown here is derived from an EMBL/GenBank/DDBJ whole genome shotgun (WGS) entry which is preliminary data.</text>
</comment>
<keyword evidence="2" id="KW-0479">Metal-binding</keyword>
<dbReference type="GO" id="GO:0006351">
    <property type="term" value="P:DNA-templated transcription"/>
    <property type="evidence" value="ECO:0007669"/>
    <property type="project" value="InterPro"/>
</dbReference>
<organism evidence="5 6">
    <name type="scientific">Colletotrichum higginsianum (strain IMI 349063)</name>
    <name type="common">Crucifer anthracnose fungus</name>
    <dbReference type="NCBI Taxonomy" id="759273"/>
    <lineage>
        <taxon>Eukaryota</taxon>
        <taxon>Fungi</taxon>
        <taxon>Dikarya</taxon>
        <taxon>Ascomycota</taxon>
        <taxon>Pezizomycotina</taxon>
        <taxon>Sordariomycetes</taxon>
        <taxon>Hypocreomycetidae</taxon>
        <taxon>Glomerellales</taxon>
        <taxon>Glomerellaceae</taxon>
        <taxon>Colletotrichum</taxon>
        <taxon>Colletotrichum destructivum species complex</taxon>
    </lineage>
</organism>
<protein>
    <submittedName>
        <fullName evidence="5">Fungal specific transcription factor</fullName>
    </submittedName>
</protein>
<gene>
    <name evidence="5" type="ORF">CH63R_13444</name>
</gene>
<dbReference type="OrthoDB" id="3989227at2759"/>
<feature type="domain" description="Xylanolytic transcriptional activator regulatory" evidence="4">
    <location>
        <begin position="79"/>
        <end position="153"/>
    </location>
</feature>
<evidence type="ECO:0000256" key="2">
    <source>
        <dbReference type="ARBA" id="ARBA00022723"/>
    </source>
</evidence>
<dbReference type="KEGG" id="chig:CH63R_13444"/>
<dbReference type="VEuPathDB" id="FungiDB:CH63R_13444"/>
<dbReference type="InterPro" id="IPR007219">
    <property type="entry name" value="XnlR_reg_dom"/>
</dbReference>
<name>A0A1B7XR25_COLHI</name>
<dbReference type="GO" id="GO:0008270">
    <property type="term" value="F:zinc ion binding"/>
    <property type="evidence" value="ECO:0007669"/>
    <property type="project" value="InterPro"/>
</dbReference>
<keyword evidence="6" id="KW-1185">Reference proteome</keyword>
<dbReference type="EMBL" id="LTAN01000010">
    <property type="protein sequence ID" value="OBR02218.1"/>
    <property type="molecule type" value="Genomic_DNA"/>
</dbReference>
<dbReference type="CDD" id="cd12148">
    <property type="entry name" value="fungal_TF_MHR"/>
    <property type="match status" value="1"/>
</dbReference>
<evidence type="ECO:0000256" key="1">
    <source>
        <dbReference type="ARBA" id="ARBA00004123"/>
    </source>
</evidence>
<dbReference type="PANTHER" id="PTHR31001">
    <property type="entry name" value="UNCHARACTERIZED TRANSCRIPTIONAL REGULATORY PROTEIN"/>
    <property type="match status" value="1"/>
</dbReference>
<dbReference type="SMART" id="SM00906">
    <property type="entry name" value="Fungal_trans"/>
    <property type="match status" value="1"/>
</dbReference>
<dbReference type="AlphaFoldDB" id="A0A1B7XR25"/>
<dbReference type="GeneID" id="28872525"/>
<evidence type="ECO:0000313" key="6">
    <source>
        <dbReference type="Proteomes" id="UP000092177"/>
    </source>
</evidence>
<dbReference type="PANTHER" id="PTHR31001:SF50">
    <property type="entry name" value="ZN(II)2CYS6 TRANSCRIPTION FACTOR (EUROFUNG)"/>
    <property type="match status" value="1"/>
</dbReference>
<proteinExistence type="predicted"/>
<dbReference type="RefSeq" id="XP_018150736.1">
    <property type="nucleotide sequence ID" value="XM_018308418.1"/>
</dbReference>
<evidence type="ECO:0000259" key="4">
    <source>
        <dbReference type="SMART" id="SM00906"/>
    </source>
</evidence>
<sequence>MLTLWFAFNPTHKHKLTVAIVKIVASFETTKAELGYKFRLGLESALAEADFVRLPDVTLVQAFVIFLCLARRHDSPRYVWMMTGLAIRMGHAIGLHRDGSHFDHLSPYEVEIRRRVWWSLCLVDIRASEDQGTEFTIGDGSFDTKMPLNVNDEDLRPGKTDAIVERQYDTDMSFALGSFRTCRVTRQIMAAKIADGGPDVEKQNQLLDAFRDDIEKWGFSHHVRDFQTMSYWVGITVTHLVISKLALFIHLPVLFSSPSELFSDENRNKLLVAAIEVAEFNHALNAEAASRQWRWIIETYTHWHAIVYLLIETSRRPWSPVIERAWVALHSKWLIPAQFKTDNCLHVWIPLRKLMTRASLGRLRKAAVRRFLFVIGKASSKIKHRPGAET</sequence>